<dbReference type="CDD" id="cd02440">
    <property type="entry name" value="AdoMet_MTases"/>
    <property type="match status" value="1"/>
</dbReference>
<dbReference type="GO" id="GO:0008168">
    <property type="term" value="F:methyltransferase activity"/>
    <property type="evidence" value="ECO:0007669"/>
    <property type="project" value="UniProtKB-KW"/>
</dbReference>
<organism evidence="1 2">
    <name type="scientific">Candidatus Desulfatifera sulfidica</name>
    <dbReference type="NCBI Taxonomy" id="2841691"/>
    <lineage>
        <taxon>Bacteria</taxon>
        <taxon>Pseudomonadati</taxon>
        <taxon>Thermodesulfobacteriota</taxon>
        <taxon>Desulfobulbia</taxon>
        <taxon>Desulfobulbales</taxon>
        <taxon>Desulfobulbaceae</taxon>
        <taxon>Candidatus Desulfatifera</taxon>
    </lineage>
</organism>
<dbReference type="SUPFAM" id="SSF53335">
    <property type="entry name" value="S-adenosyl-L-methionine-dependent methyltransferases"/>
    <property type="match status" value="1"/>
</dbReference>
<dbReference type="Gene3D" id="3.40.50.150">
    <property type="entry name" value="Vaccinia Virus protein VP39"/>
    <property type="match status" value="1"/>
</dbReference>
<protein>
    <submittedName>
        <fullName evidence="1">Class I SAM-dependent methyltransferase</fullName>
    </submittedName>
</protein>
<keyword evidence="1" id="KW-0808">Transferase</keyword>
<name>A0A8J6T9H7_9BACT</name>
<dbReference type="AlphaFoldDB" id="A0A8J6T9H7"/>
<evidence type="ECO:0000313" key="1">
    <source>
        <dbReference type="EMBL" id="MBC8208521.1"/>
    </source>
</evidence>
<dbReference type="Proteomes" id="UP000599024">
    <property type="component" value="Unassembled WGS sequence"/>
</dbReference>
<dbReference type="GO" id="GO:0032259">
    <property type="term" value="P:methylation"/>
    <property type="evidence" value="ECO:0007669"/>
    <property type="project" value="UniProtKB-KW"/>
</dbReference>
<dbReference type="InterPro" id="IPR029063">
    <property type="entry name" value="SAM-dependent_MTases_sf"/>
</dbReference>
<reference evidence="1 2" key="1">
    <citation type="submission" date="2020-08" db="EMBL/GenBank/DDBJ databases">
        <title>Bridging the membrane lipid divide: bacteria of the FCB group superphylum have the potential to synthesize archaeal ether lipids.</title>
        <authorList>
            <person name="Villanueva L."/>
            <person name="Von Meijenfeldt F.A.B."/>
            <person name="Westbye A.B."/>
            <person name="Yadav S."/>
            <person name="Hopmans E.C."/>
            <person name="Dutilh B.E."/>
            <person name="Sinninghe Damste J.S."/>
        </authorList>
    </citation>
    <scope>NUCLEOTIDE SEQUENCE [LARGE SCALE GENOMIC DNA]</scope>
    <source>
        <strain evidence="1">NIOZ-UU81</strain>
    </source>
</reference>
<gene>
    <name evidence="1" type="ORF">H8E79_05075</name>
</gene>
<accession>A0A8J6T9H7</accession>
<sequence length="199" mass="23024">MLEERKEITPTDEEYDLFFAVINRFVGLFSKEAQSESQNNPVTEYPFVAMDTRQVFDQIQFVSQYLLQQGQGRVGTPYSFVDIGCGIGNVLIFAEQFGFKVHGIEKDPNPCQVAVRLFGEDRILSEDVFSYQDYGNFDVIYYFRPLADKEQQMRFERMVEQEMKPGGVLIANGRYSSLEGNPEFVRLHDTLPIWQKIIS</sequence>
<dbReference type="Pfam" id="PF13489">
    <property type="entry name" value="Methyltransf_23"/>
    <property type="match status" value="1"/>
</dbReference>
<dbReference type="EMBL" id="JACNLK010000043">
    <property type="protein sequence ID" value="MBC8208521.1"/>
    <property type="molecule type" value="Genomic_DNA"/>
</dbReference>
<keyword evidence="1" id="KW-0489">Methyltransferase</keyword>
<comment type="caution">
    <text evidence="1">The sequence shown here is derived from an EMBL/GenBank/DDBJ whole genome shotgun (WGS) entry which is preliminary data.</text>
</comment>
<proteinExistence type="predicted"/>
<evidence type="ECO:0000313" key="2">
    <source>
        <dbReference type="Proteomes" id="UP000599024"/>
    </source>
</evidence>